<keyword evidence="5" id="KW-0256">Endoplasmic reticulum</keyword>
<dbReference type="Pfam" id="PF00534">
    <property type="entry name" value="Glycos_transf_1"/>
    <property type="match status" value="1"/>
</dbReference>
<dbReference type="InterPro" id="IPR027054">
    <property type="entry name" value="ALG2"/>
</dbReference>
<evidence type="ECO:0000259" key="11">
    <source>
        <dbReference type="Pfam" id="PF00534"/>
    </source>
</evidence>
<dbReference type="EC" id="2.4.1.257" evidence="10"/>
<dbReference type="PANTHER" id="PTHR45918:SF1">
    <property type="entry name" value="ALPHA-1,3_1,6-MANNOSYLTRANSFERASE ALG2"/>
    <property type="match status" value="1"/>
</dbReference>
<dbReference type="OrthoDB" id="448893at2759"/>
<comment type="catalytic activity">
    <reaction evidence="8 10">
        <text>a beta-D-Man-(1-&gt;4)-beta-D-GlcNAc-(1-&gt;4)-alpha-D-GlcNAc-diphospho-di-trans,poly-cis-dolichol + GDP-alpha-D-mannose = an alpha-D-Man-(1-&gt;3)-beta-D-Man-(1-&gt;4)-beta-D-GlcNAc-(1-&gt;4)-alpha-D-GlcNAc-diphospho-di-trans,poly-cis-dolichol + GDP + H(+)</text>
        <dbReference type="Rhea" id="RHEA:29515"/>
        <dbReference type="Rhea" id="RHEA-COMP:19511"/>
        <dbReference type="Rhea" id="RHEA-COMP:19513"/>
        <dbReference type="ChEBI" id="CHEBI:15378"/>
        <dbReference type="ChEBI" id="CHEBI:57527"/>
        <dbReference type="ChEBI" id="CHEBI:58189"/>
        <dbReference type="ChEBI" id="CHEBI:58472"/>
        <dbReference type="ChEBI" id="CHEBI:132510"/>
        <dbReference type="EC" id="2.4.1.132"/>
    </reaction>
    <physiologicalReaction direction="left-to-right" evidence="8 10">
        <dbReference type="Rhea" id="RHEA:29516"/>
    </physiologicalReaction>
</comment>
<dbReference type="UniPathway" id="UPA00378"/>
<evidence type="ECO:0000313" key="13">
    <source>
        <dbReference type="EMBL" id="MBW15744.1"/>
    </source>
</evidence>
<dbReference type="EMBL" id="GFXV01003939">
    <property type="protein sequence ID" value="MBW15744.1"/>
    <property type="molecule type" value="Transcribed_RNA"/>
</dbReference>
<evidence type="ECO:0000256" key="4">
    <source>
        <dbReference type="ARBA" id="ARBA00022692"/>
    </source>
</evidence>
<feature type="domain" description="Glycosyl transferase family 1" evidence="11">
    <location>
        <begin position="209"/>
        <end position="371"/>
    </location>
</feature>
<keyword evidence="2 10" id="KW-0328">Glycosyltransferase</keyword>
<evidence type="ECO:0000256" key="3">
    <source>
        <dbReference type="ARBA" id="ARBA00022679"/>
    </source>
</evidence>
<comment type="similarity">
    <text evidence="10">Belongs to the glycosyltransferase group 1 family.</text>
</comment>
<keyword evidence="3 10" id="KW-0808">Transferase</keyword>
<comment type="subcellular location">
    <subcellularLocation>
        <location evidence="10">Endoplasmic reticulum membrane</location>
        <topology evidence="10">Single-pass membrane protein</topology>
    </subcellularLocation>
</comment>
<evidence type="ECO:0000256" key="1">
    <source>
        <dbReference type="ARBA" id="ARBA00004922"/>
    </source>
</evidence>
<reference evidence="13" key="1">
    <citation type="submission" date="2017-10" db="EMBL/GenBank/DDBJ databases">
        <title>Transcriptome Assembly of Sugarcane Aphid Adults.</title>
        <authorList>
            <person name="Scully E.D."/>
            <person name="Palmer N.A."/>
            <person name="Geib S.M."/>
            <person name="Sarath G."/>
            <person name="Sattler S.E."/>
        </authorList>
    </citation>
    <scope>NUCLEOTIDE SEQUENCE</scope>
    <source>
        <tissue evidence="13">Whole body</tissue>
    </source>
</reference>
<evidence type="ECO:0000256" key="7">
    <source>
        <dbReference type="ARBA" id="ARBA00023136"/>
    </source>
</evidence>
<dbReference type="EC" id="2.4.1.132" evidence="10"/>
<sequence>MKLNVVFLHPDLGIGGAERLVVDAAMAMKQSGHSVRFVTNHHSVSHCFEETRDGTLPVTVVGDWLPRTVFGKCYALCSYVRMVYAALYLTFLSSIHPDVVFVDQISACIPILNWMSCKVLFYCHYPDQLLAAHDDTLKRYYRLPLDWLEEKTTACAHTILVNSNFTLDVFRKTFKSIKTVPIVVYPSINTEFFDNTETIQLKDLIDVDNCKFILSINRFERKKNLDLAIHSFNLLSDKKMKLVLAGGYDPLNLENIEYFHELVNLVQNMKLNERVIFLKSPSDTVKISLLRYCLCLVYTPSYEHFGIVPLEAMYCGKPVVAVNNGGPKETIENNHNGYLRNAEPEDFADAIKQLIEIEGKAELFGKHGKKRFNDIFSFGAFKNKIDNILEKIYKSE</sequence>
<dbReference type="PANTHER" id="PTHR45918">
    <property type="entry name" value="ALPHA-1,3/1,6-MANNOSYLTRANSFERASE ALG2"/>
    <property type="match status" value="1"/>
</dbReference>
<evidence type="ECO:0000256" key="9">
    <source>
        <dbReference type="ARBA" id="ARBA00045104"/>
    </source>
</evidence>
<comment type="pathway">
    <text evidence="1 10">Protein modification; protein glycosylation.</text>
</comment>
<organism evidence="13">
    <name type="scientific">Melanaphis sacchari</name>
    <dbReference type="NCBI Taxonomy" id="742174"/>
    <lineage>
        <taxon>Eukaryota</taxon>
        <taxon>Metazoa</taxon>
        <taxon>Ecdysozoa</taxon>
        <taxon>Arthropoda</taxon>
        <taxon>Hexapoda</taxon>
        <taxon>Insecta</taxon>
        <taxon>Pterygota</taxon>
        <taxon>Neoptera</taxon>
        <taxon>Paraneoptera</taxon>
        <taxon>Hemiptera</taxon>
        <taxon>Sternorrhyncha</taxon>
        <taxon>Aphidomorpha</taxon>
        <taxon>Aphidoidea</taxon>
        <taxon>Aphididae</taxon>
        <taxon>Aphidini</taxon>
        <taxon>Melanaphis</taxon>
    </lineage>
</organism>
<dbReference type="GO" id="GO:0005789">
    <property type="term" value="C:endoplasmic reticulum membrane"/>
    <property type="evidence" value="ECO:0007669"/>
    <property type="project" value="UniProtKB-SubCell"/>
</dbReference>
<comment type="function">
    <text evidence="10">Mannosylates Man(2)GlcNAc(2)-dolichol diphosphate and Man(1)GlcNAc(2)-dolichol diphosphate to form Man(3)GlcNAc(2)-dolichol diphosphate.</text>
</comment>
<accession>A0A2H8TNJ4</accession>
<evidence type="ECO:0000256" key="6">
    <source>
        <dbReference type="ARBA" id="ARBA00022989"/>
    </source>
</evidence>
<feature type="domain" description="Glycosyltransferase subfamily 4-like N-terminal" evidence="12">
    <location>
        <begin position="14"/>
        <end position="191"/>
    </location>
</feature>
<dbReference type="AlphaFoldDB" id="A0A2H8TNJ4"/>
<protein>
    <recommendedName>
        <fullName evidence="10">Alpha-1,3/1,6-mannosyltransferase ALG2</fullName>
        <ecNumber evidence="10">2.4.1.132</ecNumber>
        <ecNumber evidence="10">2.4.1.257</ecNumber>
    </recommendedName>
    <alternativeName>
        <fullName evidence="10">GDP-Man:Man(1)GlcNAc(2)-PP-Dol alpha-1,3-mannosyltransferase</fullName>
    </alternativeName>
</protein>
<proteinExistence type="inferred from homology"/>
<dbReference type="GO" id="GO:0004378">
    <property type="term" value="F:GDP-Man:Man(1)GlcNAc(2)-PP-Dol alpha-1,3-mannosyltransferase activity"/>
    <property type="evidence" value="ECO:0007669"/>
    <property type="project" value="UniProtKB-UniRule"/>
</dbReference>
<dbReference type="Pfam" id="PF13439">
    <property type="entry name" value="Glyco_transf_4"/>
    <property type="match status" value="1"/>
</dbReference>
<dbReference type="Gene3D" id="3.40.50.2000">
    <property type="entry name" value="Glycogen Phosphorylase B"/>
    <property type="match status" value="2"/>
</dbReference>
<keyword evidence="4" id="KW-0812">Transmembrane</keyword>
<dbReference type="GO" id="GO:0102704">
    <property type="term" value="F:GDP-Man:Man(2)GlcNAc(2)-PP-Dol alpha-1,6-mannosyltransferase activity"/>
    <property type="evidence" value="ECO:0007669"/>
    <property type="project" value="UniProtKB-UniRule"/>
</dbReference>
<name>A0A2H8TNJ4_9HEMI</name>
<dbReference type="CDD" id="cd03805">
    <property type="entry name" value="GT4_ALG2-like"/>
    <property type="match status" value="1"/>
</dbReference>
<evidence type="ECO:0000256" key="5">
    <source>
        <dbReference type="ARBA" id="ARBA00022824"/>
    </source>
</evidence>
<keyword evidence="6" id="KW-1133">Transmembrane helix</keyword>
<evidence type="ECO:0000256" key="10">
    <source>
        <dbReference type="RuleBase" id="RU367136"/>
    </source>
</evidence>
<evidence type="ECO:0000256" key="2">
    <source>
        <dbReference type="ARBA" id="ARBA00022676"/>
    </source>
</evidence>
<evidence type="ECO:0000256" key="8">
    <source>
        <dbReference type="ARBA" id="ARBA00045103"/>
    </source>
</evidence>
<keyword evidence="7" id="KW-0472">Membrane</keyword>
<dbReference type="InterPro" id="IPR028098">
    <property type="entry name" value="Glyco_trans_4-like_N"/>
</dbReference>
<gene>
    <name evidence="13" type="primary">ALG2</name>
</gene>
<dbReference type="InterPro" id="IPR001296">
    <property type="entry name" value="Glyco_trans_1"/>
</dbReference>
<evidence type="ECO:0000259" key="12">
    <source>
        <dbReference type="Pfam" id="PF13439"/>
    </source>
</evidence>
<dbReference type="SUPFAM" id="SSF53756">
    <property type="entry name" value="UDP-Glycosyltransferase/glycogen phosphorylase"/>
    <property type="match status" value="1"/>
</dbReference>
<comment type="catalytic activity">
    <reaction evidence="9 10">
        <text>an alpha-D-Man-(1-&gt;3)-beta-D-Man-(1-&gt;4)-beta-D-GlcNAc-(1-&gt;4)-alpha-D-GlcNAc-diphospho-di-trans,poly-cis-dolichol + GDP-alpha-D-mannose = an alpha-D-Man-(1-&gt;3)-[alpha-D-Man-(1-&gt;6)]-beta-D-Man-(1-&gt;4)-beta-D-GlcNAc-(1-&gt;4)-alpha-D-GlcNAc-diphospho-di-trans,poly-cis-dolichol + GDP + H(+)</text>
        <dbReference type="Rhea" id="RHEA:29519"/>
        <dbReference type="Rhea" id="RHEA-COMP:19513"/>
        <dbReference type="Rhea" id="RHEA-COMP:19515"/>
        <dbReference type="ChEBI" id="CHEBI:15378"/>
        <dbReference type="ChEBI" id="CHEBI:57527"/>
        <dbReference type="ChEBI" id="CHEBI:58189"/>
        <dbReference type="ChEBI" id="CHEBI:132510"/>
        <dbReference type="ChEBI" id="CHEBI:132511"/>
        <dbReference type="EC" id="2.4.1.257"/>
    </reaction>
    <physiologicalReaction direction="left-to-right" evidence="9 10">
        <dbReference type="Rhea" id="RHEA:29520"/>
    </physiologicalReaction>
</comment>